<dbReference type="RefSeq" id="WP_094104381.1">
    <property type="nucleotide sequence ID" value="NZ_JADOGB010000001.1"/>
</dbReference>
<organism evidence="2 3">
    <name type="scientific">Pediococcus pentosaceus</name>
    <dbReference type="NCBI Taxonomy" id="1255"/>
    <lineage>
        <taxon>Bacteria</taxon>
        <taxon>Bacillati</taxon>
        <taxon>Bacillota</taxon>
        <taxon>Bacilli</taxon>
        <taxon>Lactobacillales</taxon>
        <taxon>Lactobacillaceae</taxon>
        <taxon>Pediococcus</taxon>
    </lineage>
</organism>
<dbReference type="EMBL" id="CP021474">
    <property type="protein sequence ID" value="ARW19467.1"/>
    <property type="molecule type" value="Genomic_DNA"/>
</dbReference>
<sequence length="91" mass="10483">MKIGITKNGTLVEARKADRNEKYFCPSCQQALKLCSGRYKKNYFAHQSFTKKQGYQPKGETKRHLMGKKKGRRFLQSTSNFCTDGILSTRN</sequence>
<gene>
    <name evidence="2" type="ORF">S100892_00893</name>
</gene>
<dbReference type="InterPro" id="IPR057253">
    <property type="entry name" value="CoiA-like_N"/>
</dbReference>
<name>A0A1Y0VY86_PEDPE</name>
<dbReference type="Proteomes" id="UP000196118">
    <property type="component" value="Chromosome"/>
</dbReference>
<evidence type="ECO:0000259" key="1">
    <source>
        <dbReference type="Pfam" id="PF25164"/>
    </source>
</evidence>
<reference evidence="2 3" key="1">
    <citation type="submission" date="2017-05" db="EMBL/GenBank/DDBJ databases">
        <title>Genome sequence of Pediococcus pentosaceus strain SRCM100892.</title>
        <authorList>
            <person name="Cho S.H."/>
        </authorList>
    </citation>
    <scope>NUCLEOTIDE SEQUENCE [LARGE SCALE GENOMIC DNA]</scope>
    <source>
        <strain evidence="2 3">SRCM100892</strain>
    </source>
</reference>
<dbReference type="Pfam" id="PF25164">
    <property type="entry name" value="CoiA_N"/>
    <property type="match status" value="1"/>
</dbReference>
<protein>
    <recommendedName>
        <fullName evidence="1">Competence protein CoiA-like N-terminal domain-containing protein</fullName>
    </recommendedName>
</protein>
<evidence type="ECO:0000313" key="3">
    <source>
        <dbReference type="Proteomes" id="UP000196118"/>
    </source>
</evidence>
<accession>A0A1Y0VY86</accession>
<proteinExistence type="predicted"/>
<dbReference type="AlphaFoldDB" id="A0A1Y0VY86"/>
<feature type="domain" description="Competence protein CoiA-like N-terminal" evidence="1">
    <location>
        <begin position="13"/>
        <end position="48"/>
    </location>
</feature>
<evidence type="ECO:0000313" key="2">
    <source>
        <dbReference type="EMBL" id="ARW19467.1"/>
    </source>
</evidence>